<gene>
    <name evidence="1" type="ORF">ATK78_4468</name>
</gene>
<reference evidence="1 2" key="1">
    <citation type="submission" date="2019-03" db="EMBL/GenBank/DDBJ databases">
        <title>Genomic Encyclopedia of Archaeal and Bacterial Type Strains, Phase II (KMG-II): from individual species to whole genera.</title>
        <authorList>
            <person name="Goeker M."/>
        </authorList>
    </citation>
    <scope>NUCLEOTIDE SEQUENCE [LARGE SCALE GENOMIC DNA]</scope>
    <source>
        <strain evidence="1 2">DSM 19035</strain>
    </source>
</reference>
<comment type="caution">
    <text evidence="1">The sequence shown here is derived from an EMBL/GenBank/DDBJ whole genome shotgun (WGS) entry which is preliminary data.</text>
</comment>
<dbReference type="Proteomes" id="UP000295620">
    <property type="component" value="Unassembled WGS sequence"/>
</dbReference>
<proteinExistence type="predicted"/>
<dbReference type="EMBL" id="SNYC01000009">
    <property type="protein sequence ID" value="TDQ06398.1"/>
    <property type="molecule type" value="Genomic_DNA"/>
</dbReference>
<sequence>MSTKAKKIFLLLTIVVPFLAYCVIYYMPMLRNAPFKSAEFVSIVYKWGPGNNLENTYNSATGDYQYIDGKDSLIRTNVKLRSNDIIYLHGKANEIGFWNFPDLIANTGTDLKTSKVLRYVIQFNYKRKSKTVTYVTDYNEIPKLRDLAKQMKDLIDQSINDAEERYSNKK</sequence>
<dbReference type="OrthoDB" id="795346at2"/>
<organism evidence="1 2">
    <name type="scientific">Pedobacter metabolipauper</name>
    <dbReference type="NCBI Taxonomy" id="425513"/>
    <lineage>
        <taxon>Bacteria</taxon>
        <taxon>Pseudomonadati</taxon>
        <taxon>Bacteroidota</taxon>
        <taxon>Sphingobacteriia</taxon>
        <taxon>Sphingobacteriales</taxon>
        <taxon>Sphingobacteriaceae</taxon>
        <taxon>Pedobacter</taxon>
    </lineage>
</organism>
<dbReference type="RefSeq" id="WP_133578256.1">
    <property type="nucleotide sequence ID" value="NZ_SNYC01000009.1"/>
</dbReference>
<evidence type="ECO:0000313" key="2">
    <source>
        <dbReference type="Proteomes" id="UP000295620"/>
    </source>
</evidence>
<protein>
    <submittedName>
        <fullName evidence="1">Uncharacterized protein</fullName>
    </submittedName>
</protein>
<accession>A0A4R6SSL5</accession>
<name>A0A4R6SSL5_9SPHI</name>
<keyword evidence="2" id="KW-1185">Reference proteome</keyword>
<evidence type="ECO:0000313" key="1">
    <source>
        <dbReference type="EMBL" id="TDQ06398.1"/>
    </source>
</evidence>
<dbReference type="AlphaFoldDB" id="A0A4R6SSL5"/>